<evidence type="ECO:0000313" key="1">
    <source>
        <dbReference type="EMBL" id="RPD86215.1"/>
    </source>
</evidence>
<gene>
    <name evidence="1" type="ORF">EGK74_08200</name>
</gene>
<dbReference type="OrthoDB" id="8613925at2"/>
<name>A0A3N4MT19_9NEIS</name>
<evidence type="ECO:0000313" key="2">
    <source>
        <dbReference type="Proteomes" id="UP000272412"/>
    </source>
</evidence>
<reference evidence="1 2" key="1">
    <citation type="submission" date="2018-11" db="EMBL/GenBank/DDBJ databases">
        <title>Neisseria weixii sp. nov. isolated from the rectal contents of plateau pika (Ochotona cruzoniae).</title>
        <authorList>
            <person name="Zhang G."/>
        </authorList>
    </citation>
    <scope>NUCLEOTIDE SEQUENCE [LARGE SCALE GENOMIC DNA]</scope>
    <source>
        <strain evidence="1 2">10009</strain>
    </source>
</reference>
<keyword evidence="2" id="KW-1185">Reference proteome</keyword>
<dbReference type="RefSeq" id="WP_123804365.1">
    <property type="nucleotide sequence ID" value="NZ_RPFL01000020.1"/>
</dbReference>
<protein>
    <submittedName>
        <fullName evidence="1">Oxaloacetate decarboxylase alpha chain</fullName>
    </submittedName>
</protein>
<dbReference type="AlphaFoldDB" id="A0A3N4MT19"/>
<dbReference type="EMBL" id="RPFL01000020">
    <property type="protein sequence ID" value="RPD86215.1"/>
    <property type="molecule type" value="Genomic_DNA"/>
</dbReference>
<organism evidence="1 2">
    <name type="scientific">Neisseria weixii</name>
    <dbReference type="NCBI Taxonomy" id="1853276"/>
    <lineage>
        <taxon>Bacteria</taxon>
        <taxon>Pseudomonadati</taxon>
        <taxon>Pseudomonadota</taxon>
        <taxon>Betaproteobacteria</taxon>
        <taxon>Neisseriales</taxon>
        <taxon>Neisseriaceae</taxon>
        <taxon>Neisseria</taxon>
    </lineage>
</organism>
<proteinExistence type="predicted"/>
<accession>A0A3N4MT19</accession>
<sequence>MSEYKNKTVSHELGNTVSDYIKYEATYQTRVAVAAAPDTKAGTFVDFPLRGKKLVALTDESDGKVLVQPHNCVIDLSLLTAAAVNAAAAESGLDGLKKEGDPYGIVYIGTPKD</sequence>
<comment type="caution">
    <text evidence="1">The sequence shown here is derived from an EMBL/GenBank/DDBJ whole genome shotgun (WGS) entry which is preliminary data.</text>
</comment>
<dbReference type="Proteomes" id="UP000272412">
    <property type="component" value="Unassembled WGS sequence"/>
</dbReference>